<evidence type="ECO:0000256" key="4">
    <source>
        <dbReference type="ARBA" id="ARBA00048707"/>
    </source>
</evidence>
<keyword evidence="6" id="KW-0472">Membrane</keyword>
<feature type="transmembrane region" description="Helical" evidence="6">
    <location>
        <begin position="20"/>
        <end position="39"/>
    </location>
</feature>
<protein>
    <recommendedName>
        <fullName evidence="1">peptidyl-tRNA hydrolase</fullName>
        <ecNumber evidence="1">3.1.1.29</ecNumber>
    </recommendedName>
</protein>
<dbReference type="InterPro" id="IPR002833">
    <property type="entry name" value="PTH2"/>
</dbReference>
<dbReference type="Gene3D" id="3.40.1490.10">
    <property type="entry name" value="Bit1"/>
    <property type="match status" value="1"/>
</dbReference>
<gene>
    <name evidence="7" type="ORF">BCR33DRAFT_728131</name>
</gene>
<keyword evidence="6" id="KW-0812">Transmembrane</keyword>
<dbReference type="OrthoDB" id="1733656at2759"/>
<proteinExistence type="inferred from homology"/>
<comment type="catalytic activity">
    <reaction evidence="4">
        <text>an N-acyl-L-alpha-aminoacyl-tRNA + H2O = an N-acyl-L-amino acid + a tRNA + H(+)</text>
        <dbReference type="Rhea" id="RHEA:54448"/>
        <dbReference type="Rhea" id="RHEA-COMP:10123"/>
        <dbReference type="Rhea" id="RHEA-COMP:13883"/>
        <dbReference type="ChEBI" id="CHEBI:15377"/>
        <dbReference type="ChEBI" id="CHEBI:15378"/>
        <dbReference type="ChEBI" id="CHEBI:59874"/>
        <dbReference type="ChEBI" id="CHEBI:78442"/>
        <dbReference type="ChEBI" id="CHEBI:138191"/>
        <dbReference type="EC" id="3.1.1.29"/>
    </reaction>
</comment>
<sequence length="224" mass="24561">MEADALVSFLSTPSFTGIDLLTASLVSLAFAFVVFYATWSTAESVASANAKLNSPSEAKDEKKPIEEKTEEVESEDDEDDESDDEDTNANVPLLSKTYSGPGEWKMVLLVRTDLDMGKGKAAAQCCHATLAAYRKLKQRIRRYDPAWAGLRNWERYGQAKVTLKCPNEEEMLALQKKARSLGLVAESIRDAGRTQIAANSRTVLAVGPGPKKVVDEVCGHLKLY</sequence>
<feature type="compositionally biased region" description="Basic and acidic residues" evidence="5">
    <location>
        <begin position="57"/>
        <end position="67"/>
    </location>
</feature>
<evidence type="ECO:0000313" key="8">
    <source>
        <dbReference type="Proteomes" id="UP000193642"/>
    </source>
</evidence>
<evidence type="ECO:0000256" key="1">
    <source>
        <dbReference type="ARBA" id="ARBA00013260"/>
    </source>
</evidence>
<dbReference type="GO" id="GO:0004045">
    <property type="term" value="F:peptidyl-tRNA hydrolase activity"/>
    <property type="evidence" value="ECO:0007669"/>
    <property type="project" value="UniProtKB-EC"/>
</dbReference>
<keyword evidence="2" id="KW-0378">Hydrolase</keyword>
<comment type="similarity">
    <text evidence="3">Belongs to the PTH2 family.</text>
</comment>
<comment type="caution">
    <text evidence="7">The sequence shown here is derived from an EMBL/GenBank/DDBJ whole genome shotgun (WGS) entry which is preliminary data.</text>
</comment>
<organism evidence="7 8">
    <name type="scientific">Rhizoclosmatium globosum</name>
    <dbReference type="NCBI Taxonomy" id="329046"/>
    <lineage>
        <taxon>Eukaryota</taxon>
        <taxon>Fungi</taxon>
        <taxon>Fungi incertae sedis</taxon>
        <taxon>Chytridiomycota</taxon>
        <taxon>Chytridiomycota incertae sedis</taxon>
        <taxon>Chytridiomycetes</taxon>
        <taxon>Chytridiales</taxon>
        <taxon>Chytriomycetaceae</taxon>
        <taxon>Rhizoclosmatium</taxon>
    </lineage>
</organism>
<dbReference type="AlphaFoldDB" id="A0A1Y2ALA8"/>
<keyword evidence="8" id="KW-1185">Reference proteome</keyword>
<dbReference type="EC" id="3.1.1.29" evidence="1"/>
<dbReference type="Proteomes" id="UP000193642">
    <property type="component" value="Unassembled WGS sequence"/>
</dbReference>
<dbReference type="NCBIfam" id="TIGR00283">
    <property type="entry name" value="arch_pth2"/>
    <property type="match status" value="1"/>
</dbReference>
<dbReference type="PANTHER" id="PTHR12649">
    <property type="entry name" value="PEPTIDYL-TRNA HYDROLASE 2"/>
    <property type="match status" value="1"/>
</dbReference>
<dbReference type="STRING" id="329046.A0A1Y2ALA8"/>
<name>A0A1Y2ALA8_9FUNG</name>
<reference evidence="7 8" key="1">
    <citation type="submission" date="2016-07" db="EMBL/GenBank/DDBJ databases">
        <title>Pervasive Adenine N6-methylation of Active Genes in Fungi.</title>
        <authorList>
            <consortium name="DOE Joint Genome Institute"/>
            <person name="Mondo S.J."/>
            <person name="Dannebaum R.O."/>
            <person name="Kuo R.C."/>
            <person name="Labutti K."/>
            <person name="Haridas S."/>
            <person name="Kuo A."/>
            <person name="Salamov A."/>
            <person name="Ahrendt S.R."/>
            <person name="Lipzen A."/>
            <person name="Sullivan W."/>
            <person name="Andreopoulos W.B."/>
            <person name="Clum A."/>
            <person name="Lindquist E."/>
            <person name="Daum C."/>
            <person name="Ramamoorthy G.K."/>
            <person name="Gryganskyi A."/>
            <person name="Culley D."/>
            <person name="Magnuson J.K."/>
            <person name="James T.Y."/>
            <person name="O'Malley M.A."/>
            <person name="Stajich J.E."/>
            <person name="Spatafora J.W."/>
            <person name="Visel A."/>
            <person name="Grigoriev I.V."/>
        </authorList>
    </citation>
    <scope>NUCLEOTIDE SEQUENCE [LARGE SCALE GENOMIC DNA]</scope>
    <source>
        <strain evidence="7 8">JEL800</strain>
    </source>
</reference>
<dbReference type="FunFam" id="3.40.1490.10:FF:000001">
    <property type="entry name" value="Peptidyl-tRNA hydrolase 2"/>
    <property type="match status" value="1"/>
</dbReference>
<accession>A0A1Y2ALA8</accession>
<dbReference type="InterPro" id="IPR023476">
    <property type="entry name" value="Pep_tRNA_hydro_II_dom_sf"/>
</dbReference>
<evidence type="ECO:0000256" key="2">
    <source>
        <dbReference type="ARBA" id="ARBA00022801"/>
    </source>
</evidence>
<dbReference type="GO" id="GO:0005829">
    <property type="term" value="C:cytosol"/>
    <property type="evidence" value="ECO:0007669"/>
    <property type="project" value="TreeGrafter"/>
</dbReference>
<dbReference type="PANTHER" id="PTHR12649:SF11">
    <property type="entry name" value="PEPTIDYL-TRNA HYDROLASE 2, MITOCHONDRIAL"/>
    <property type="match status" value="1"/>
</dbReference>
<evidence type="ECO:0000313" key="7">
    <source>
        <dbReference type="EMBL" id="ORY23341.1"/>
    </source>
</evidence>
<evidence type="ECO:0000256" key="6">
    <source>
        <dbReference type="SAM" id="Phobius"/>
    </source>
</evidence>
<feature type="region of interest" description="Disordered" evidence="5">
    <location>
        <begin position="49"/>
        <end position="96"/>
    </location>
</feature>
<dbReference type="Pfam" id="PF01981">
    <property type="entry name" value="PTH2"/>
    <property type="match status" value="1"/>
</dbReference>
<keyword evidence="6" id="KW-1133">Transmembrane helix</keyword>
<dbReference type="EMBL" id="MCGO01000162">
    <property type="protein sequence ID" value="ORY23341.1"/>
    <property type="molecule type" value="Genomic_DNA"/>
</dbReference>
<dbReference type="SUPFAM" id="SSF102462">
    <property type="entry name" value="Peptidyl-tRNA hydrolase II"/>
    <property type="match status" value="1"/>
</dbReference>
<evidence type="ECO:0000256" key="5">
    <source>
        <dbReference type="SAM" id="MobiDB-lite"/>
    </source>
</evidence>
<feature type="compositionally biased region" description="Acidic residues" evidence="5">
    <location>
        <begin position="68"/>
        <end position="87"/>
    </location>
</feature>
<dbReference type="CDD" id="cd02430">
    <property type="entry name" value="PTH2"/>
    <property type="match status" value="1"/>
</dbReference>
<evidence type="ECO:0000256" key="3">
    <source>
        <dbReference type="ARBA" id="ARBA00038050"/>
    </source>
</evidence>